<dbReference type="InterPro" id="IPR027417">
    <property type="entry name" value="P-loop_NTPase"/>
</dbReference>
<sequence length="1587" mass="186434">MISFEYQLILKKDIVKLIKIDWEIFKAKFSANPQDAFEWMCYLLFCNEFRVKTGIFRYKNQSAIETNPISSNGVNVGWQAKFYETALSGHKNELLETLIKAKRDYPDLNKIIFYTNSEWGQNKGKEPQGKIEVETKAKANNLEIEWRCCSFFESPFVVDDCNRIASYFFTRSDNLFRLLESFESHTLAILDDIETTITFGDEDVSINRSNIISEIEKSDTSALIISGEGGSGKTSLIKELYGNKGRMDVFYVHKATEFSVSNLNEFLSGVFLKDFIEAHEGADNKTVVIDSAEHLIALENTNPIKEYLSSLIKSGWRVWFTTRNAYLDDLIFQLYEVYNISFKSVRLENLNEDTLFELAKKHNFVIPDDKNLKVLIMTPFYLREYLRFYQENKGASYFEFKESLWPRVIAKRSPQREQFFIRLAEERANSGRFFVIPDPNYSNETVEKALVSDGIISYEPVRGYFITHDIYEEWALDKFVESNFLSSENAEIFFDRIQQSLPIRRVFRRWLSEKLNAANEEVNHLIVETLSSRKISNLWKDEVLVSMLLSDYSDYFFKVNKDSLLEDDLWLLKRICLLIRIGCKEIDNSFFDRLDVRAPDILSMEYVITKPKGNGWKSLIKFINDNLEKIGVNNLNFVLPVLYDWNCHNKSGDSTKYSSIIALSFYKSVIEDDVYISDTDFSKSLILTILYGAGEIKNELETIIDEIIINNWKQHNDPYHLMSEFILTRMECFNVAMVIPEKVIALAKCLWMYESPESDDYFYSSRLDIDHEFGINNGHQNYYPASAYQTPIYALLQANLELTLNFIIELINYASKKYVASNLDKGQIKTAKLLLDDGKKIDLPISNRLWCMYRGTQVNPHLLESILMSLERFFLERGENTKAQTLEYYLNYILTRAESSALVAVVASIVCAFHEKTFNVAKILFRTKEFFIFDTSRMMQDQTHKTQLTLLKNPLINRIDELHENERISTCDKKHRKLSLENIALHYQFFKAEELSERETEKRLQEIWKILDAHYTDLPDKERESHQDKTWRLYLARMDKRKMSPEIKEIENCIAIEFNPEIAPELKEFSETSLREASKLFTHSGLNIWAENRFYNRDNYKKYELYENNPLTALNEAKEIWDQLSEGNMREELLFYRATPSYVCAVLLRDFKEILVKNELEFCREVIFEYVNIVNNYDYMHQFGDGLVPALFVLPILIEDFPDDRLTIKLLLINALMRHDPLSMMGMDSINSVAIQAVQYLWNNQPEFMKSLYFGYLVISQKYRDVRNRLKQEAYKQHKYEINDDDFELELSKELECVVQSIKDETITESAIDNIEFIDKDILITVFQLVPLNGEHKKQVPFTEEIIRIISQQLLSQDRKGRIDYTFRYQFLKHYARFILHLQDSEKNKYLKYFTDNFTLGEGMADLLNEFISAEDSLNMPDSFWYVWSIFKGHIIDSISNQCWKYDKERIIESFLFSRVPWKDEAKTWHTFSPGNRAFFSDLSDKIGGEPSFIYSICKLLCGIGSEFVDDGIYWISNAIKNHDIDLSQDKSGNTLFYLERYMRRYLFKNHDKVRRTPNLKARSMMVLDFLVEQYSITGYLLREDIA</sequence>
<evidence type="ECO:0000313" key="1">
    <source>
        <dbReference type="EMBL" id="HAD5708197.1"/>
    </source>
</evidence>
<proteinExistence type="predicted"/>
<dbReference type="EMBL" id="DAAPFS010000009">
    <property type="protein sequence ID" value="HAD5708197.1"/>
    <property type="molecule type" value="Genomic_DNA"/>
</dbReference>
<accession>A0A717A189</accession>
<dbReference type="NCBIfam" id="NF041815">
    <property type="entry name" value="Avs4"/>
    <property type="match status" value="1"/>
</dbReference>
<dbReference type="SUPFAM" id="SSF52540">
    <property type="entry name" value="P-loop containing nucleoside triphosphate hydrolases"/>
    <property type="match status" value="1"/>
</dbReference>
<reference evidence="1" key="1">
    <citation type="journal article" date="2018" name="Genome Biol.">
        <title>SKESA: strategic k-mer extension for scrupulous assemblies.</title>
        <authorList>
            <person name="Souvorov A."/>
            <person name="Agarwala R."/>
            <person name="Lipman D.J."/>
        </authorList>
    </citation>
    <scope>NUCLEOTIDE SEQUENCE</scope>
    <source>
        <strain evidence="1">CT18</strain>
    </source>
</reference>
<gene>
    <name evidence="1" type="ORF">G1V71_10745</name>
</gene>
<protein>
    <submittedName>
        <fullName evidence="1">Uncharacterized protein</fullName>
    </submittedName>
</protein>
<comment type="caution">
    <text evidence="1">The sequence shown here is derived from an EMBL/GenBank/DDBJ whole genome shotgun (WGS) entry which is preliminary data.</text>
</comment>
<name>A0A717A189_SALTI</name>
<reference evidence="1" key="2">
    <citation type="submission" date="2019-01" db="EMBL/GenBank/DDBJ databases">
        <authorList>
            <consortium name="NCBI Pathogen Detection Project"/>
        </authorList>
    </citation>
    <scope>NUCLEOTIDE SEQUENCE</scope>
    <source>
        <strain evidence="1">CT18</strain>
    </source>
</reference>
<organism evidence="1">
    <name type="scientific">Salmonella enterica subsp. enterica serovar Typhi str. CT18</name>
    <dbReference type="NCBI Taxonomy" id="220341"/>
    <lineage>
        <taxon>Bacteria</taxon>
        <taxon>Pseudomonadati</taxon>
        <taxon>Pseudomonadota</taxon>
        <taxon>Gammaproteobacteria</taxon>
        <taxon>Enterobacterales</taxon>
        <taxon>Enterobacteriaceae</taxon>
        <taxon>Salmonella</taxon>
    </lineage>
</organism>